<dbReference type="Proteomes" id="UP000034764">
    <property type="component" value="Unassembled WGS sequence"/>
</dbReference>
<reference evidence="1 2" key="1">
    <citation type="journal article" date="2015" name="Nature">
        <title>rRNA introns, odd ribosomes, and small enigmatic genomes across a large radiation of phyla.</title>
        <authorList>
            <person name="Brown C.T."/>
            <person name="Hug L.A."/>
            <person name="Thomas B.C."/>
            <person name="Sharon I."/>
            <person name="Castelle C.J."/>
            <person name="Singh A."/>
            <person name="Wilkins M.J."/>
            <person name="Williams K.H."/>
            <person name="Banfield J.F."/>
        </authorList>
    </citation>
    <scope>NUCLEOTIDE SEQUENCE [LARGE SCALE GENOMIC DNA]</scope>
</reference>
<dbReference type="Gene3D" id="3.30.1120.40">
    <property type="entry name" value="Stage V sporulation protein G"/>
    <property type="match status" value="1"/>
</dbReference>
<evidence type="ECO:0000313" key="2">
    <source>
        <dbReference type="Proteomes" id="UP000034764"/>
    </source>
</evidence>
<dbReference type="InterPro" id="IPR036751">
    <property type="entry name" value="SpoVG_sf"/>
</dbReference>
<dbReference type="EMBL" id="LBXD01000001">
    <property type="protein sequence ID" value="KKR24018.1"/>
    <property type="molecule type" value="Genomic_DNA"/>
</dbReference>
<proteinExistence type="predicted"/>
<dbReference type="SUPFAM" id="SSF160537">
    <property type="entry name" value="SpoVG-like"/>
    <property type="match status" value="1"/>
</dbReference>
<dbReference type="GO" id="GO:0030435">
    <property type="term" value="P:sporulation resulting in formation of a cellular spore"/>
    <property type="evidence" value="ECO:0007669"/>
    <property type="project" value="InterPro"/>
</dbReference>
<dbReference type="AlphaFoldDB" id="A0A0G0P7S3"/>
<evidence type="ECO:0008006" key="3">
    <source>
        <dbReference type="Google" id="ProtNLM"/>
    </source>
</evidence>
<name>A0A0G0P7S3_9BACT</name>
<protein>
    <recommendedName>
        <fullName evidence="3">SpoVG family protein</fullName>
    </recommendedName>
</protein>
<gene>
    <name evidence="1" type="ORF">UT53_C0001G0007</name>
</gene>
<sequence>MNIDLEKIEVKVKVIEEKKLKAIISLVIGDIIIKGFRVSESKFFNEMGDMLWLTPPSYMGGGRYHPIFYMPDKELWKQLEKRIWDEYYRQLKEYHKKRFDLADDDIPIVNP</sequence>
<evidence type="ECO:0000313" key="1">
    <source>
        <dbReference type="EMBL" id="KKR24018.1"/>
    </source>
</evidence>
<accession>A0A0G0P7S3</accession>
<comment type="caution">
    <text evidence="1">The sequence shown here is derived from an EMBL/GenBank/DDBJ whole genome shotgun (WGS) entry which is preliminary data.</text>
</comment>
<organism evidence="1 2">
    <name type="scientific">Candidatus Yanofskybacteria bacterium GW2011_GWD2_39_48</name>
    <dbReference type="NCBI Taxonomy" id="1619031"/>
    <lineage>
        <taxon>Bacteria</taxon>
        <taxon>Candidatus Yanofskyibacteriota</taxon>
    </lineage>
</organism>